<name>Q7F0Y0_ORYSJ</name>
<evidence type="ECO:0000259" key="6">
    <source>
        <dbReference type="PROSITE" id="PS50863"/>
    </source>
</evidence>
<dbReference type="PROSITE" id="PS50863">
    <property type="entry name" value="B3"/>
    <property type="match status" value="1"/>
</dbReference>
<evidence type="ECO:0000256" key="3">
    <source>
        <dbReference type="ARBA" id="ARBA00023125"/>
    </source>
</evidence>
<organism evidence="7 8">
    <name type="scientific">Oryza sativa subsp. japonica</name>
    <name type="common">Rice</name>
    <dbReference type="NCBI Taxonomy" id="39947"/>
    <lineage>
        <taxon>Eukaryota</taxon>
        <taxon>Viridiplantae</taxon>
        <taxon>Streptophyta</taxon>
        <taxon>Embryophyta</taxon>
        <taxon>Tracheophyta</taxon>
        <taxon>Spermatophyta</taxon>
        <taxon>Magnoliopsida</taxon>
        <taxon>Liliopsida</taxon>
        <taxon>Poales</taxon>
        <taxon>Poaceae</taxon>
        <taxon>BOP clade</taxon>
        <taxon>Oryzoideae</taxon>
        <taxon>Oryzeae</taxon>
        <taxon>Oryzinae</taxon>
        <taxon>Oryza</taxon>
        <taxon>Oryza sativa</taxon>
    </lineage>
</organism>
<evidence type="ECO:0000313" key="8">
    <source>
        <dbReference type="Proteomes" id="UP000000763"/>
    </source>
</evidence>
<gene>
    <name evidence="7" type="ORF">B1168H06.18</name>
</gene>
<dbReference type="InterPro" id="IPR015300">
    <property type="entry name" value="DNA-bd_pseudobarrel_sf"/>
</dbReference>
<evidence type="ECO:0000256" key="1">
    <source>
        <dbReference type="ARBA" id="ARBA00004123"/>
    </source>
</evidence>
<reference evidence="8" key="1">
    <citation type="journal article" date="2005" name="Nature">
        <title>The map-based sequence of the rice genome.</title>
        <authorList>
            <consortium name="International rice genome sequencing project (IRGSP)"/>
            <person name="Matsumoto T."/>
            <person name="Wu J."/>
            <person name="Kanamori H."/>
            <person name="Katayose Y."/>
            <person name="Fujisawa M."/>
            <person name="Namiki N."/>
            <person name="Mizuno H."/>
            <person name="Yamamoto K."/>
            <person name="Antonio B.A."/>
            <person name="Baba T."/>
            <person name="Sakata K."/>
            <person name="Nagamura Y."/>
            <person name="Aoki H."/>
            <person name="Arikawa K."/>
            <person name="Arita K."/>
            <person name="Bito T."/>
            <person name="Chiden Y."/>
            <person name="Fujitsuka N."/>
            <person name="Fukunaka R."/>
            <person name="Hamada M."/>
            <person name="Harada C."/>
            <person name="Hayashi A."/>
            <person name="Hijishita S."/>
            <person name="Honda M."/>
            <person name="Hosokawa S."/>
            <person name="Ichikawa Y."/>
            <person name="Idonuma A."/>
            <person name="Iijima M."/>
            <person name="Ikeda M."/>
            <person name="Ikeno M."/>
            <person name="Ito K."/>
            <person name="Ito S."/>
            <person name="Ito T."/>
            <person name="Ito Y."/>
            <person name="Ito Y."/>
            <person name="Iwabuchi A."/>
            <person name="Kamiya K."/>
            <person name="Karasawa W."/>
            <person name="Kurita K."/>
            <person name="Katagiri S."/>
            <person name="Kikuta A."/>
            <person name="Kobayashi H."/>
            <person name="Kobayashi N."/>
            <person name="Machita K."/>
            <person name="Maehara T."/>
            <person name="Masukawa M."/>
            <person name="Mizubayashi T."/>
            <person name="Mukai Y."/>
            <person name="Nagasaki H."/>
            <person name="Nagata Y."/>
            <person name="Naito S."/>
            <person name="Nakashima M."/>
            <person name="Nakama Y."/>
            <person name="Nakamichi Y."/>
            <person name="Nakamura M."/>
            <person name="Meguro A."/>
            <person name="Negishi M."/>
            <person name="Ohta I."/>
            <person name="Ohta T."/>
            <person name="Okamoto M."/>
            <person name="Ono N."/>
            <person name="Saji S."/>
            <person name="Sakaguchi M."/>
            <person name="Sakai K."/>
            <person name="Shibata M."/>
            <person name="Shimokawa T."/>
            <person name="Song J."/>
            <person name="Takazaki Y."/>
            <person name="Terasawa K."/>
            <person name="Tsugane M."/>
            <person name="Tsuji K."/>
            <person name="Ueda S."/>
            <person name="Waki K."/>
            <person name="Yamagata H."/>
            <person name="Yamamoto M."/>
            <person name="Yamamoto S."/>
            <person name="Yamane H."/>
            <person name="Yoshiki S."/>
            <person name="Yoshihara R."/>
            <person name="Yukawa K."/>
            <person name="Zhong H."/>
            <person name="Yano M."/>
            <person name="Yuan Q."/>
            <person name="Ouyang S."/>
            <person name="Liu J."/>
            <person name="Jones K.M."/>
            <person name="Gansberger K."/>
            <person name="Moffat K."/>
            <person name="Hill J."/>
            <person name="Bera J."/>
            <person name="Fadrosh D."/>
            <person name="Jin S."/>
            <person name="Johri S."/>
            <person name="Kim M."/>
            <person name="Overton L."/>
            <person name="Reardon M."/>
            <person name="Tsitrin T."/>
            <person name="Vuong H."/>
            <person name="Weaver B."/>
            <person name="Ciecko A."/>
            <person name="Tallon L."/>
            <person name="Jackson J."/>
            <person name="Pai G."/>
            <person name="Aken S.V."/>
            <person name="Utterback T."/>
            <person name="Reidmuller S."/>
            <person name="Feldblyum T."/>
            <person name="Hsiao J."/>
            <person name="Zismann V."/>
            <person name="Iobst S."/>
            <person name="de Vazeille A.R."/>
            <person name="Buell C.R."/>
            <person name="Ying K."/>
            <person name="Li Y."/>
            <person name="Lu T."/>
            <person name="Huang Y."/>
            <person name="Zhao Q."/>
            <person name="Feng Q."/>
            <person name="Zhang L."/>
            <person name="Zhu J."/>
            <person name="Weng Q."/>
            <person name="Mu J."/>
            <person name="Lu Y."/>
            <person name="Fan D."/>
            <person name="Liu Y."/>
            <person name="Guan J."/>
            <person name="Zhang Y."/>
            <person name="Yu S."/>
            <person name="Liu X."/>
            <person name="Zhang Y."/>
            <person name="Hong G."/>
            <person name="Han B."/>
            <person name="Choisne N."/>
            <person name="Demange N."/>
            <person name="Orjeda G."/>
            <person name="Samain S."/>
            <person name="Cattolico L."/>
            <person name="Pelletier E."/>
            <person name="Couloux A."/>
            <person name="Segurens B."/>
            <person name="Wincker P."/>
            <person name="D'Hont A."/>
            <person name="Scarpelli C."/>
            <person name="Weissenbach J."/>
            <person name="Salanoubat M."/>
            <person name="Quetier F."/>
            <person name="Yu Y."/>
            <person name="Kim H.R."/>
            <person name="Rambo T."/>
            <person name="Currie J."/>
            <person name="Collura K."/>
            <person name="Luo M."/>
            <person name="Yang T."/>
            <person name="Ammiraju J.S.S."/>
            <person name="Engler F."/>
            <person name="Soderlund C."/>
            <person name="Wing R.A."/>
            <person name="Palmer L.E."/>
            <person name="de la Bastide M."/>
            <person name="Spiegel L."/>
            <person name="Nascimento L."/>
            <person name="Zutavern T."/>
            <person name="O'Shaughnessy A."/>
            <person name="Dike S."/>
            <person name="Dedhia N."/>
            <person name="Preston R."/>
            <person name="Balija V."/>
            <person name="McCombie W.R."/>
            <person name="Chow T."/>
            <person name="Chen H."/>
            <person name="Chung M."/>
            <person name="Chen C."/>
            <person name="Shaw J."/>
            <person name="Wu H."/>
            <person name="Hsiao K."/>
            <person name="Chao Y."/>
            <person name="Chu M."/>
            <person name="Cheng C."/>
            <person name="Hour A."/>
            <person name="Lee P."/>
            <person name="Lin S."/>
            <person name="Lin Y."/>
            <person name="Liou J."/>
            <person name="Liu S."/>
            <person name="Hsing Y."/>
            <person name="Raghuvanshi S."/>
            <person name="Mohanty A."/>
            <person name="Bharti A.K."/>
            <person name="Gaur A."/>
            <person name="Gupta V."/>
            <person name="Kumar D."/>
            <person name="Ravi V."/>
            <person name="Vij S."/>
            <person name="Kapur A."/>
            <person name="Khurana P."/>
            <person name="Khurana P."/>
            <person name="Khurana J.P."/>
            <person name="Tyagi A.K."/>
            <person name="Gaikwad K."/>
            <person name="Singh A."/>
            <person name="Dalal V."/>
            <person name="Srivastava S."/>
            <person name="Dixit A."/>
            <person name="Pal A.K."/>
            <person name="Ghazi I.A."/>
            <person name="Yadav M."/>
            <person name="Pandit A."/>
            <person name="Bhargava A."/>
            <person name="Sureshbabu K."/>
            <person name="Batra K."/>
            <person name="Sharma T.R."/>
            <person name="Mohapatra T."/>
            <person name="Singh N.K."/>
            <person name="Messing J."/>
            <person name="Nelson A.B."/>
            <person name="Fuks G."/>
            <person name="Kavchok S."/>
            <person name="Keizer G."/>
            <person name="Linton E."/>
            <person name="Llaca V."/>
            <person name="Song R."/>
            <person name="Tanyolac B."/>
            <person name="Young S."/>
            <person name="Ho-Il K."/>
            <person name="Hahn J.H."/>
            <person name="Sangsakoo G."/>
            <person name="Vanavichit A."/>
            <person name="de Mattos Luiz.A.T."/>
            <person name="Zimmer P.D."/>
            <person name="Malone G."/>
            <person name="Dellagostin O."/>
            <person name="de Oliveira A.C."/>
            <person name="Bevan M."/>
            <person name="Bancroft I."/>
            <person name="Minx P."/>
            <person name="Cordum H."/>
            <person name="Wilson R."/>
            <person name="Cheng Z."/>
            <person name="Jin W."/>
            <person name="Jiang J."/>
            <person name="Leong S.A."/>
            <person name="Iwama H."/>
            <person name="Gojobori T."/>
            <person name="Itoh T."/>
            <person name="Niimura Y."/>
            <person name="Fujii Y."/>
            <person name="Habara T."/>
            <person name="Sakai H."/>
            <person name="Sato Y."/>
            <person name="Wilson G."/>
            <person name="Kumar K."/>
            <person name="McCouch S."/>
            <person name="Juretic N."/>
            <person name="Hoen D."/>
            <person name="Wright S."/>
            <person name="Bruskiewich R."/>
            <person name="Bureau T."/>
            <person name="Miyao A."/>
            <person name="Hirochika H."/>
            <person name="Nishikawa T."/>
            <person name="Kadowaki K."/>
            <person name="Sugiura M."/>
            <person name="Burr B."/>
            <person name="Sasaki T."/>
        </authorList>
    </citation>
    <scope>NUCLEOTIDE SEQUENCE [LARGE SCALE GENOMIC DNA]</scope>
    <source>
        <strain evidence="8">cv. Nipponbare</strain>
    </source>
</reference>
<dbReference type="Proteomes" id="UP000000763">
    <property type="component" value="Chromosome 1"/>
</dbReference>
<dbReference type="Gene3D" id="2.40.330.10">
    <property type="entry name" value="DNA-binding pseudobarrel domain"/>
    <property type="match status" value="1"/>
</dbReference>
<keyword evidence="3" id="KW-0238">DNA-binding</keyword>
<comment type="subcellular location">
    <subcellularLocation>
        <location evidence="1">Nucleus</location>
    </subcellularLocation>
</comment>
<feature type="domain" description="TF-B3" evidence="6">
    <location>
        <begin position="4"/>
        <end position="97"/>
    </location>
</feature>
<evidence type="ECO:0000256" key="2">
    <source>
        <dbReference type="ARBA" id="ARBA00023015"/>
    </source>
</evidence>
<evidence type="ECO:0000313" key="7">
    <source>
        <dbReference type="EMBL" id="BAB89173.1"/>
    </source>
</evidence>
<protein>
    <recommendedName>
        <fullName evidence="6">TF-B3 domain-containing protein</fullName>
    </recommendedName>
</protein>
<keyword evidence="2" id="KW-0805">Transcription regulation</keyword>
<dbReference type="SUPFAM" id="SSF101936">
    <property type="entry name" value="DNA-binding pseudobarrel domain"/>
    <property type="match status" value="1"/>
</dbReference>
<dbReference type="GO" id="GO:0005634">
    <property type="term" value="C:nucleus"/>
    <property type="evidence" value="ECO:0007669"/>
    <property type="project" value="UniProtKB-SubCell"/>
</dbReference>
<dbReference type="AlphaFoldDB" id="Q7F0Y0"/>
<evidence type="ECO:0000256" key="5">
    <source>
        <dbReference type="ARBA" id="ARBA00023242"/>
    </source>
</evidence>
<dbReference type="InterPro" id="IPR003340">
    <property type="entry name" value="B3_DNA-bd"/>
</dbReference>
<proteinExistence type="predicted"/>
<accession>Q7F0Y0</accession>
<sequence>MVQSTSAKLKFTRFDRDHFRLPDKIAHGCDAYHGKKLTLLCTHSPPTNVTLEQRAGSFFISKGWKTFTQSVGLRFGQYIRLRITSSSTLDVLMFDKDGASKLPLATSSNHQMKSKASKYIHQPSKGIVIREGPPKKATVVSSTSTEDIIKYKQLQITKYGVTQRQLLKTPYSVVTRILA</sequence>
<keyword evidence="4" id="KW-0804">Transcription</keyword>
<keyword evidence="5" id="KW-0539">Nucleus</keyword>
<reference evidence="8" key="2">
    <citation type="journal article" date="2008" name="Nucleic Acids Res.">
        <title>The rice annotation project database (RAP-DB): 2008 update.</title>
        <authorList>
            <consortium name="The rice annotation project (RAP)"/>
        </authorList>
    </citation>
    <scope>GENOME REANNOTATION</scope>
    <source>
        <strain evidence="8">cv. Nipponbare</strain>
    </source>
</reference>
<evidence type="ECO:0000256" key="4">
    <source>
        <dbReference type="ARBA" id="ARBA00023163"/>
    </source>
</evidence>
<dbReference type="GO" id="GO:0003677">
    <property type="term" value="F:DNA binding"/>
    <property type="evidence" value="ECO:0007669"/>
    <property type="project" value="UniProtKB-KW"/>
</dbReference>
<dbReference type="EMBL" id="AP003563">
    <property type="protein sequence ID" value="BAB89173.1"/>
    <property type="molecule type" value="Genomic_DNA"/>
</dbReference>